<feature type="compositionally biased region" description="Low complexity" evidence="1">
    <location>
        <begin position="36"/>
        <end position="52"/>
    </location>
</feature>
<feature type="region of interest" description="Disordered" evidence="1">
    <location>
        <begin position="146"/>
        <end position="190"/>
    </location>
</feature>
<dbReference type="EMBL" id="SRRM01000002">
    <property type="protein sequence ID" value="TKY90674.1"/>
    <property type="molecule type" value="Genomic_DNA"/>
</dbReference>
<proteinExistence type="predicted"/>
<name>A0A4U7L0E7_9BASI</name>
<dbReference type="KEGG" id="sgra:EX895_000672"/>
<gene>
    <name evidence="2" type="ORF">EX895_000672</name>
</gene>
<dbReference type="Proteomes" id="UP000306050">
    <property type="component" value="Chromosome SGRAM_1"/>
</dbReference>
<protein>
    <submittedName>
        <fullName evidence="2">Uncharacterized protein</fullName>
    </submittedName>
</protein>
<dbReference type="GeneID" id="40723567"/>
<organism evidence="2 3">
    <name type="scientific">Sporisorium graminicola</name>
    <dbReference type="NCBI Taxonomy" id="280036"/>
    <lineage>
        <taxon>Eukaryota</taxon>
        <taxon>Fungi</taxon>
        <taxon>Dikarya</taxon>
        <taxon>Basidiomycota</taxon>
        <taxon>Ustilaginomycotina</taxon>
        <taxon>Ustilaginomycetes</taxon>
        <taxon>Ustilaginales</taxon>
        <taxon>Ustilaginaceae</taxon>
        <taxon>Sporisorium</taxon>
    </lineage>
</organism>
<evidence type="ECO:0000256" key="1">
    <source>
        <dbReference type="SAM" id="MobiDB-lite"/>
    </source>
</evidence>
<comment type="caution">
    <text evidence="2">The sequence shown here is derived from an EMBL/GenBank/DDBJ whole genome shotgun (WGS) entry which is preliminary data.</text>
</comment>
<reference evidence="2 3" key="1">
    <citation type="submission" date="2019-05" db="EMBL/GenBank/DDBJ databases">
        <title>Sporisorium graminicola CBS 10092 draft sequencing and annotation.</title>
        <authorList>
            <person name="Solano-Gonzalez S."/>
            <person name="Caddick M.X."/>
            <person name="Darby A."/>
        </authorList>
    </citation>
    <scope>NUCLEOTIDE SEQUENCE [LARGE SCALE GENOMIC DNA]</scope>
    <source>
        <strain evidence="2 3">CBS 10092</strain>
    </source>
</reference>
<feature type="compositionally biased region" description="Polar residues" evidence="1">
    <location>
        <begin position="167"/>
        <end position="179"/>
    </location>
</feature>
<dbReference type="AlphaFoldDB" id="A0A4U7L0E7"/>
<feature type="region of interest" description="Disordered" evidence="1">
    <location>
        <begin position="32"/>
        <end position="71"/>
    </location>
</feature>
<evidence type="ECO:0000313" key="3">
    <source>
        <dbReference type="Proteomes" id="UP000306050"/>
    </source>
</evidence>
<evidence type="ECO:0000313" key="2">
    <source>
        <dbReference type="EMBL" id="TKY90674.1"/>
    </source>
</evidence>
<accession>A0A4U7L0E7</accession>
<dbReference type="OrthoDB" id="153872at2759"/>
<dbReference type="RefSeq" id="XP_029742659.1">
    <property type="nucleotide sequence ID" value="XM_029881273.1"/>
</dbReference>
<sequence>MSSQSDTTGQPSKSGFHQAASFVERALSFRTNAQRTASSSSAANDDPSSSTSQRRALAKPAISAPLSAEDVKETAGSFPALSESQIKKLLPGAELEQAREWVTAALQEMHLNYDLDPKLLGERSDSNRGNALIALLLSRIVVRQPGSQDEEHERGEGHLSGAVVDQDGQSGRDTLSSNEGAKPKSALIAPPREYETHDLLKAIDKKDVETILAIRNANFDLLLDLSQGGGPAAKNSPAASQAGGSTNTPLGYAISLGKGWESVSIVLVGALSKFVNQLPDDEDEYENAPQAATTIGGTVTKVKKPKKLQLDPHTMARLRKIRVNLKLAIDHSIFQDQTSLLASYLQVLVMSEGSPFLISAIEDVAHCLTIRYSANSDGGADPVERSRSQVMQFVTDSLRHKSDKVAAVKDYIANAQSDLLLMSLWTLIKLSRSQLDAVQQSLGSGARGEAELGDLASPLPPFFFARDDRVASQFVTRLGKLVHAIDGLSGTRGPPAALVKLATRVAEALQEGARRKGSHERLQLVAGVLDGSKRA</sequence>
<keyword evidence="3" id="KW-1185">Reference proteome</keyword>